<dbReference type="SUPFAM" id="SSF48008">
    <property type="entry name" value="GntR ligand-binding domain-like"/>
    <property type="match status" value="1"/>
</dbReference>
<gene>
    <name evidence="7" type="ORF">KGQ19_47210</name>
</gene>
<feature type="region of interest" description="Disordered" evidence="4">
    <location>
        <begin position="20"/>
        <end position="56"/>
    </location>
</feature>
<dbReference type="InterPro" id="IPR008920">
    <property type="entry name" value="TF_FadR/GntR_C"/>
</dbReference>
<dbReference type="PROSITE" id="PS50949">
    <property type="entry name" value="HTH_GNTR"/>
    <property type="match status" value="1"/>
</dbReference>
<keyword evidence="5" id="KW-0732">Signal</keyword>
<evidence type="ECO:0000256" key="3">
    <source>
        <dbReference type="ARBA" id="ARBA00023163"/>
    </source>
</evidence>
<dbReference type="InterPro" id="IPR011711">
    <property type="entry name" value="GntR_C"/>
</dbReference>
<evidence type="ECO:0000259" key="6">
    <source>
        <dbReference type="PROSITE" id="PS50949"/>
    </source>
</evidence>
<dbReference type="Pfam" id="PF00392">
    <property type="entry name" value="GntR"/>
    <property type="match status" value="1"/>
</dbReference>
<evidence type="ECO:0000256" key="4">
    <source>
        <dbReference type="SAM" id="MobiDB-lite"/>
    </source>
</evidence>
<feature type="compositionally biased region" description="Low complexity" evidence="4">
    <location>
        <begin position="20"/>
        <end position="29"/>
    </location>
</feature>
<keyword evidence="3" id="KW-0804">Transcription</keyword>
<feature type="compositionally biased region" description="Gly residues" evidence="4">
    <location>
        <begin position="30"/>
        <end position="51"/>
    </location>
</feature>
<dbReference type="EMBL" id="JAAFYZ010000380">
    <property type="protein sequence ID" value="MBS2554470.1"/>
    <property type="molecule type" value="Genomic_DNA"/>
</dbReference>
<feature type="signal peptide" evidence="5">
    <location>
        <begin position="1"/>
        <end position="20"/>
    </location>
</feature>
<feature type="domain" description="HTH gntR-type" evidence="6">
    <location>
        <begin position="66"/>
        <end position="133"/>
    </location>
</feature>
<dbReference type="PANTHER" id="PTHR43537:SF45">
    <property type="entry name" value="GNTR FAMILY REGULATORY PROTEIN"/>
    <property type="match status" value="1"/>
</dbReference>
<accession>A0ABS5L8C4</accession>
<keyword evidence="2" id="KW-0238">DNA-binding</keyword>
<dbReference type="InterPro" id="IPR036390">
    <property type="entry name" value="WH_DNA-bd_sf"/>
</dbReference>
<name>A0ABS5L8C4_9ACTN</name>
<protein>
    <submittedName>
        <fullName evidence="7">GntR family transcriptional regulator</fullName>
    </submittedName>
</protein>
<organism evidence="7 8">
    <name type="scientific">Catenulispora pinistramenti</name>
    <dbReference type="NCBI Taxonomy" id="2705254"/>
    <lineage>
        <taxon>Bacteria</taxon>
        <taxon>Bacillati</taxon>
        <taxon>Actinomycetota</taxon>
        <taxon>Actinomycetes</taxon>
        <taxon>Catenulisporales</taxon>
        <taxon>Catenulisporaceae</taxon>
        <taxon>Catenulispora</taxon>
    </lineage>
</organism>
<dbReference type="Gene3D" id="1.20.120.530">
    <property type="entry name" value="GntR ligand-binding domain-like"/>
    <property type="match status" value="1"/>
</dbReference>
<comment type="caution">
    <text evidence="7">The sequence shown here is derived from an EMBL/GenBank/DDBJ whole genome shotgun (WGS) entry which is preliminary data.</text>
</comment>
<evidence type="ECO:0000313" key="8">
    <source>
        <dbReference type="Proteomes" id="UP000730482"/>
    </source>
</evidence>
<proteinExistence type="predicted"/>
<dbReference type="Pfam" id="PF07729">
    <property type="entry name" value="FCD"/>
    <property type="match status" value="1"/>
</dbReference>
<dbReference type="CDD" id="cd07377">
    <property type="entry name" value="WHTH_GntR"/>
    <property type="match status" value="1"/>
</dbReference>
<dbReference type="PANTHER" id="PTHR43537">
    <property type="entry name" value="TRANSCRIPTIONAL REGULATOR, GNTR FAMILY"/>
    <property type="match status" value="1"/>
</dbReference>
<dbReference type="SMART" id="SM00345">
    <property type="entry name" value="HTH_GNTR"/>
    <property type="match status" value="1"/>
</dbReference>
<dbReference type="RefSeq" id="WP_212021940.1">
    <property type="nucleotide sequence ID" value="NZ_JAAFYZ010000380.1"/>
</dbReference>
<feature type="chain" id="PRO_5047408753" evidence="5">
    <location>
        <begin position="21"/>
        <end position="273"/>
    </location>
</feature>
<reference evidence="7 8" key="1">
    <citation type="submission" date="2020-02" db="EMBL/GenBank/DDBJ databases">
        <title>Acidophilic actinobacteria isolated from forest soil.</title>
        <authorList>
            <person name="Golinska P."/>
        </authorList>
    </citation>
    <scope>NUCLEOTIDE SEQUENCE [LARGE SCALE GENOMIC DNA]</scope>
    <source>
        <strain evidence="7 8">NL8</strain>
    </source>
</reference>
<keyword evidence="8" id="KW-1185">Reference proteome</keyword>
<evidence type="ECO:0000256" key="1">
    <source>
        <dbReference type="ARBA" id="ARBA00023015"/>
    </source>
</evidence>
<dbReference type="InterPro" id="IPR000524">
    <property type="entry name" value="Tscrpt_reg_HTH_GntR"/>
</dbReference>
<sequence>MPDRTTSGAAVFAAPSAAGAAGSASTNASGGTGTGTGTGTGLGTAGTGTGAERGPALNLPRVLGHNSLREQVSHALRAALIAGELRPGVVYSAPVLAAGFGVSATPVREAMLDLAKEGLVEVVRNKGFRVTELSESDLDQFTEIRALIEVPVVTGLARTAPAADLAALRPAAEAIVTAAKARDLIAYVEADQAFHLALLGLSGNPHLVEVVSDLRNRSRLYGLPSLADAGVLAASAEEHVQLVDALIARDAPTVEGLMKTHLTHVRSIWAGRE</sequence>
<dbReference type="Proteomes" id="UP000730482">
    <property type="component" value="Unassembled WGS sequence"/>
</dbReference>
<dbReference type="InterPro" id="IPR036388">
    <property type="entry name" value="WH-like_DNA-bd_sf"/>
</dbReference>
<evidence type="ECO:0000256" key="5">
    <source>
        <dbReference type="SAM" id="SignalP"/>
    </source>
</evidence>
<dbReference type="SMART" id="SM00895">
    <property type="entry name" value="FCD"/>
    <property type="match status" value="1"/>
</dbReference>
<keyword evidence="1" id="KW-0805">Transcription regulation</keyword>
<evidence type="ECO:0000256" key="2">
    <source>
        <dbReference type="ARBA" id="ARBA00023125"/>
    </source>
</evidence>
<evidence type="ECO:0000313" key="7">
    <source>
        <dbReference type="EMBL" id="MBS2554470.1"/>
    </source>
</evidence>
<dbReference type="SUPFAM" id="SSF46785">
    <property type="entry name" value="Winged helix' DNA-binding domain"/>
    <property type="match status" value="1"/>
</dbReference>
<dbReference type="Gene3D" id="1.10.10.10">
    <property type="entry name" value="Winged helix-like DNA-binding domain superfamily/Winged helix DNA-binding domain"/>
    <property type="match status" value="1"/>
</dbReference>